<dbReference type="NCBIfam" id="NF008740">
    <property type="entry name" value="PRK11770.1-2"/>
    <property type="match status" value="1"/>
</dbReference>
<feature type="transmembrane region" description="Helical" evidence="1">
    <location>
        <begin position="30"/>
        <end position="50"/>
    </location>
</feature>
<keyword evidence="1" id="KW-0812">Transmembrane</keyword>
<keyword evidence="4" id="KW-1185">Reference proteome</keyword>
<dbReference type="AlphaFoldDB" id="D7BL23"/>
<keyword evidence="1" id="KW-0472">Membrane</keyword>
<proteinExistence type="predicted"/>
<dbReference type="HOGENOM" id="CLU_120384_2_0_11"/>
<dbReference type="Proteomes" id="UP000000376">
    <property type="component" value="Chromosome"/>
</dbReference>
<dbReference type="STRING" id="644284.Arch_1668"/>
<evidence type="ECO:0000259" key="2">
    <source>
        <dbReference type="Pfam" id="PF03733"/>
    </source>
</evidence>
<sequence length="136" mass="14958">MTLLLNLIWLIFGGFFMFLGYLVFGFFSLIFIITIPVGVAILRMANYILWPFGRTVVRKPSAGSGSALMNFLWFIIAGLWLSLGHILSALALAITIIGIPLAIVHLKLIQVSAFPFGKMIVPNSQASGYDVIVRVN</sequence>
<dbReference type="GO" id="GO:0005886">
    <property type="term" value="C:plasma membrane"/>
    <property type="evidence" value="ECO:0007669"/>
    <property type="project" value="TreeGrafter"/>
</dbReference>
<organism evidence="3 4">
    <name type="scientific">Arcanobacterium haemolyticum (strain ATCC 9345 / DSM 20595 / CCM 5947 / CCUG 17215 / LMG 16163 / NBRC 15585 / NCTC 8452 / 11018)</name>
    <dbReference type="NCBI Taxonomy" id="644284"/>
    <lineage>
        <taxon>Bacteria</taxon>
        <taxon>Bacillati</taxon>
        <taxon>Actinomycetota</taxon>
        <taxon>Actinomycetes</taxon>
        <taxon>Actinomycetales</taxon>
        <taxon>Actinomycetaceae</taxon>
        <taxon>Arcanobacterium</taxon>
    </lineage>
</organism>
<dbReference type="InterPro" id="IPR052937">
    <property type="entry name" value="Inner_membrane_protein"/>
</dbReference>
<keyword evidence="1" id="KW-1133">Transmembrane helix</keyword>
<evidence type="ECO:0000313" key="4">
    <source>
        <dbReference type="Proteomes" id="UP000000376"/>
    </source>
</evidence>
<dbReference type="InterPro" id="IPR005185">
    <property type="entry name" value="YccF"/>
</dbReference>
<name>D7BL23_ARCHD</name>
<evidence type="ECO:0000313" key="3">
    <source>
        <dbReference type="EMBL" id="ADH93353.1"/>
    </source>
</evidence>
<dbReference type="RefSeq" id="WP_013170839.1">
    <property type="nucleotide sequence ID" value="NC_014218.1"/>
</dbReference>
<feature type="domain" description="Inner membrane component" evidence="2">
    <location>
        <begin position="4"/>
        <end position="54"/>
    </location>
</feature>
<dbReference type="PANTHER" id="PTHR42903:SF1">
    <property type="entry name" value="INNER MEMBRANE PROTEIN YCCF"/>
    <property type="match status" value="1"/>
</dbReference>
<reference evidence="3 4" key="1">
    <citation type="journal article" date="2010" name="Stand. Genomic Sci.">
        <title>Complete genome sequence of Arcanobacterium haemolyticum type strain (11018).</title>
        <authorList>
            <person name="Yasawong M."/>
            <person name="Teshima H."/>
            <person name="Lapidus A."/>
            <person name="Nolan M."/>
            <person name="Lucas S."/>
            <person name="Glavina Del Rio T."/>
            <person name="Tice H."/>
            <person name="Cheng J."/>
            <person name="Bruce D."/>
            <person name="Detter C."/>
            <person name="Tapia R."/>
            <person name="Han C."/>
            <person name="Goodwin L."/>
            <person name="Pitluck S."/>
            <person name="Liolios K."/>
            <person name="Ivanova N."/>
            <person name="Mavromatis K."/>
            <person name="Mikhailova N."/>
            <person name="Pati A."/>
            <person name="Chen A."/>
            <person name="Palaniappan K."/>
            <person name="Land M."/>
            <person name="Hauser L."/>
            <person name="Chang Y."/>
            <person name="Jeffries C."/>
            <person name="Rohde M."/>
            <person name="Sikorski J."/>
            <person name="Pukall R."/>
            <person name="Goker M."/>
            <person name="Woyke T."/>
            <person name="Bristow J."/>
            <person name="Eisen J."/>
            <person name="Markowitz V."/>
            <person name="Hugenholtz P."/>
            <person name="Kyrpides N."/>
            <person name="Klenk H."/>
        </authorList>
    </citation>
    <scope>NUCLEOTIDE SEQUENCE [LARGE SCALE GENOMIC DNA]</scope>
    <source>
        <strain evidence="4">ATCC 9345 / DSM 20595 / CCUG 17215 / LMG 16163 / NBRC 15585 / NCTC 8452 / 11018</strain>
    </source>
</reference>
<dbReference type="InterPro" id="IPR031308">
    <property type="entry name" value="UCP028777"/>
</dbReference>
<feature type="transmembrane region" description="Helical" evidence="1">
    <location>
        <begin position="7"/>
        <end position="24"/>
    </location>
</feature>
<accession>D7BL23</accession>
<evidence type="ECO:0000256" key="1">
    <source>
        <dbReference type="SAM" id="Phobius"/>
    </source>
</evidence>
<feature type="domain" description="Inner membrane component" evidence="2">
    <location>
        <begin position="68"/>
        <end position="118"/>
    </location>
</feature>
<gene>
    <name evidence="3" type="ordered locus">Arch_1668</name>
</gene>
<feature type="transmembrane region" description="Helical" evidence="1">
    <location>
        <begin position="62"/>
        <end position="83"/>
    </location>
</feature>
<dbReference type="PIRSF" id="PIRSF028777">
    <property type="entry name" value="UCP028777"/>
    <property type="match status" value="1"/>
</dbReference>
<feature type="transmembrane region" description="Helical" evidence="1">
    <location>
        <begin position="89"/>
        <end position="109"/>
    </location>
</feature>
<dbReference type="PANTHER" id="PTHR42903">
    <property type="entry name" value="INNER MEMBRANE PROTEIN YCCF"/>
    <property type="match status" value="1"/>
</dbReference>
<dbReference type="OrthoDB" id="3238663at2"/>
<dbReference type="Pfam" id="PF03733">
    <property type="entry name" value="YccF"/>
    <property type="match status" value="2"/>
</dbReference>
<protein>
    <recommendedName>
        <fullName evidence="2">Inner membrane component domain-containing protein</fullName>
    </recommendedName>
</protein>
<dbReference type="eggNOG" id="COG3304">
    <property type="taxonomic scope" value="Bacteria"/>
</dbReference>
<dbReference type="EMBL" id="CP002045">
    <property type="protein sequence ID" value="ADH93353.1"/>
    <property type="molecule type" value="Genomic_DNA"/>
</dbReference>
<dbReference type="KEGG" id="ahe:Arch_1668"/>